<reference evidence="3" key="1">
    <citation type="submission" date="2019-11" db="EMBL/GenBank/DDBJ databases">
        <authorList>
            <person name="Feng L."/>
        </authorList>
    </citation>
    <scope>NUCLEOTIDE SEQUENCE</scope>
    <source>
        <strain evidence="3">FmagnaLFYP121</strain>
    </source>
</reference>
<organism evidence="3">
    <name type="scientific">Finegoldia magna</name>
    <name type="common">Peptostreptococcus magnus</name>
    <dbReference type="NCBI Taxonomy" id="1260"/>
    <lineage>
        <taxon>Bacteria</taxon>
        <taxon>Bacillati</taxon>
        <taxon>Bacillota</taxon>
        <taxon>Tissierellia</taxon>
        <taxon>Tissierellales</taxon>
        <taxon>Peptoniphilaceae</taxon>
        <taxon>Finegoldia</taxon>
    </lineage>
</organism>
<dbReference type="AlphaFoldDB" id="A0A6N3A8P4"/>
<sequence length="349" mass="37623">MDKIKVVHYINQFFAGIGGEEKADIKPFIAEQLPPISAQLAKALGEDFEVVRTVVCGDSYFGENMESAQKEVLGMIKEANPDFVVTGPAFNAGRYGVAAGTMAKAVKDELNIPVLTGMYPENPGADMYKKDVYIVETKNSAAGMRDAMKKIGKLGPKVAKGEEIGAPKEEGYIERGVRVNFFSDKIGSQRAVEMLIKKINGEEFETEYPMPAFDRVEPGKAIKDLSKARIALVTSGGTVPKGNPDHIESSSATKYGSYDFSGINDLTDENSETAHGGYDPVYANEDGDRVLPIDVMRELEKEGVIGSLHETWYSTVGNGTAVANADAFGTEIGEKLLADNVDAVVLTST</sequence>
<protein>
    <submittedName>
        <fullName evidence="3">Glycine reductase complex component B subunit gamma</fullName>
        <ecNumber evidence="3">1.21.4.2</ecNumber>
    </submittedName>
</protein>
<dbReference type="EC" id="1.21.4.2" evidence="3"/>
<dbReference type="InterPro" id="IPR010187">
    <property type="entry name" value="Various_sel_PB"/>
</dbReference>
<keyword evidence="1" id="KW-0712">Selenocysteine</keyword>
<evidence type="ECO:0000256" key="1">
    <source>
        <dbReference type="ARBA" id="ARBA00022933"/>
    </source>
</evidence>
<name>A0A6N3A8P4_FINMA</name>
<keyword evidence="2 3" id="KW-0560">Oxidoreductase</keyword>
<proteinExistence type="predicted"/>
<dbReference type="EMBL" id="CACRTP010000011">
    <property type="protein sequence ID" value="VYT87113.1"/>
    <property type="molecule type" value="Genomic_DNA"/>
</dbReference>
<evidence type="ECO:0000313" key="3">
    <source>
        <dbReference type="EMBL" id="VYT87113.1"/>
    </source>
</evidence>
<dbReference type="NCBIfam" id="TIGR01918">
    <property type="entry name" value="various_sel_PB"/>
    <property type="match status" value="1"/>
</dbReference>
<dbReference type="GO" id="GO:0030699">
    <property type="term" value="F:glycine reductase activity"/>
    <property type="evidence" value="ECO:0007669"/>
    <property type="project" value="UniProtKB-EC"/>
</dbReference>
<gene>
    <name evidence="3" type="primary">grdB_3</name>
    <name evidence="3" type="ORF">FMLFYP121_00765</name>
</gene>
<accession>A0A6N3A8P4</accession>
<dbReference type="Pfam" id="PF07355">
    <property type="entry name" value="GRDB"/>
    <property type="match status" value="1"/>
</dbReference>
<evidence type="ECO:0000256" key="2">
    <source>
        <dbReference type="ARBA" id="ARBA00023002"/>
    </source>
</evidence>